<evidence type="ECO:0000256" key="3">
    <source>
        <dbReference type="ARBA" id="ARBA00022691"/>
    </source>
</evidence>
<dbReference type="InterPro" id="IPR001214">
    <property type="entry name" value="SET_dom"/>
</dbReference>
<proteinExistence type="predicted"/>
<dbReference type="InterPro" id="IPR050600">
    <property type="entry name" value="SETD3_SETD6_MTase"/>
</dbReference>
<dbReference type="Proteomes" id="UP000537825">
    <property type="component" value="Unassembled WGS sequence"/>
</dbReference>
<dbReference type="Gene3D" id="3.90.1420.10">
    <property type="entry name" value="Rubisco LSMT, substrate-binding domain"/>
    <property type="match status" value="1"/>
</dbReference>
<sequence>MSARQEAEQDTLEEANPLKEHLALQWSRQAGASFPKLWVGHLEGDERGVFAKVPIAAGEEVLRVPRACLVTLDVARASDIGRLIDAHAPDTSEECYLAAFLLQEKEREDSAWKPYLDVLPQSFPHLPLFFDAQELSLLQGSSALREVARWKEMLLARYAMLAQRVPGFERFTPDAYLWAQHVLISRSFGLTVAGKLTRCFVPVADMLNHRASPRLVWGNTEDGEAFVLVAHEPVAAREELHISYGIKSSCRFLLSYGFVPEDNPDDTLVLYLGVLEDAVEAEGKRELLALATPPSRRRFEVPLHYGHASTVAMFSFLRVACANARELARLAEEAREEQGLGEVPPLSAETEERVFRYLHDACEARLAGFETTLEEDEQLLQEADLSRNARNCLLLRRGEKRLLRAYAGLALAFLPALSPSLPGPVVGG</sequence>
<dbReference type="InterPro" id="IPR046341">
    <property type="entry name" value="SET_dom_sf"/>
</dbReference>
<dbReference type="EMBL" id="JAAAPK010000010">
    <property type="protein sequence ID" value="NBC44402.1"/>
    <property type="molecule type" value="Genomic_DNA"/>
</dbReference>
<name>A0A7X5BXK2_9BACT</name>
<dbReference type="PANTHER" id="PTHR13271:SF137">
    <property type="entry name" value="SET DOMAIN-CONTAINING PROTEIN"/>
    <property type="match status" value="1"/>
</dbReference>
<reference evidence="5 6" key="1">
    <citation type="submission" date="2020-01" db="EMBL/GenBank/DDBJ databases">
        <title>The draft genome sequence of Corallococcus exiguus DSM 14696.</title>
        <authorList>
            <person name="Zhang X."/>
            <person name="Zhu H."/>
        </authorList>
    </citation>
    <scope>NUCLEOTIDE SEQUENCE [LARGE SCALE GENOMIC DNA]</scope>
    <source>
        <strain evidence="5 6">DSM 14696</strain>
    </source>
</reference>
<gene>
    <name evidence="5" type="ORF">GTZ93_31820</name>
</gene>
<dbReference type="AlphaFoldDB" id="A0A7X5BXK2"/>
<dbReference type="Pfam" id="PF00856">
    <property type="entry name" value="SET"/>
    <property type="match status" value="1"/>
</dbReference>
<keyword evidence="6" id="KW-1185">Reference proteome</keyword>
<dbReference type="GO" id="GO:0032259">
    <property type="term" value="P:methylation"/>
    <property type="evidence" value="ECO:0007669"/>
    <property type="project" value="UniProtKB-KW"/>
</dbReference>
<evidence type="ECO:0000313" key="5">
    <source>
        <dbReference type="EMBL" id="NBC44402.1"/>
    </source>
</evidence>
<evidence type="ECO:0000259" key="4">
    <source>
        <dbReference type="PROSITE" id="PS50280"/>
    </source>
</evidence>
<keyword evidence="2 5" id="KW-0808">Transferase</keyword>
<dbReference type="Gene3D" id="3.90.1410.10">
    <property type="entry name" value="set domain protein methyltransferase, domain 1"/>
    <property type="match status" value="1"/>
</dbReference>
<keyword evidence="3" id="KW-0949">S-adenosyl-L-methionine</keyword>
<dbReference type="SUPFAM" id="SSF81822">
    <property type="entry name" value="RuBisCo LSMT C-terminal, substrate-binding domain"/>
    <property type="match status" value="1"/>
</dbReference>
<dbReference type="PANTHER" id="PTHR13271">
    <property type="entry name" value="UNCHARACTERIZED PUTATIVE METHYLTRANSFERASE"/>
    <property type="match status" value="1"/>
</dbReference>
<dbReference type="SUPFAM" id="SSF82199">
    <property type="entry name" value="SET domain"/>
    <property type="match status" value="1"/>
</dbReference>
<dbReference type="InterPro" id="IPR036464">
    <property type="entry name" value="Rubisco_LSMT_subst-bd_sf"/>
</dbReference>
<dbReference type="GO" id="GO:0016279">
    <property type="term" value="F:protein-lysine N-methyltransferase activity"/>
    <property type="evidence" value="ECO:0007669"/>
    <property type="project" value="TreeGrafter"/>
</dbReference>
<keyword evidence="1 5" id="KW-0489">Methyltransferase</keyword>
<dbReference type="InterPro" id="IPR015353">
    <property type="entry name" value="Rubisco_LSMT_subst-bd"/>
</dbReference>
<evidence type="ECO:0000256" key="1">
    <source>
        <dbReference type="ARBA" id="ARBA00022603"/>
    </source>
</evidence>
<dbReference type="PROSITE" id="PS50280">
    <property type="entry name" value="SET"/>
    <property type="match status" value="1"/>
</dbReference>
<protein>
    <submittedName>
        <fullName evidence="5">SET domain-containing protein-lysine N-methyltransferase</fullName>
    </submittedName>
</protein>
<organism evidence="5 6">
    <name type="scientific">Corallococcus exiguus</name>
    <dbReference type="NCBI Taxonomy" id="83462"/>
    <lineage>
        <taxon>Bacteria</taxon>
        <taxon>Pseudomonadati</taxon>
        <taxon>Myxococcota</taxon>
        <taxon>Myxococcia</taxon>
        <taxon>Myxococcales</taxon>
        <taxon>Cystobacterineae</taxon>
        <taxon>Myxococcaceae</taxon>
        <taxon>Corallococcus</taxon>
    </lineage>
</organism>
<evidence type="ECO:0000313" key="6">
    <source>
        <dbReference type="Proteomes" id="UP000537825"/>
    </source>
</evidence>
<comment type="caution">
    <text evidence="5">The sequence shown here is derived from an EMBL/GenBank/DDBJ whole genome shotgun (WGS) entry which is preliminary data.</text>
</comment>
<dbReference type="CDD" id="cd10527">
    <property type="entry name" value="SET_LSMT"/>
    <property type="match status" value="1"/>
</dbReference>
<accession>A0A7X5BXK2</accession>
<dbReference type="RefSeq" id="WP_161663174.1">
    <property type="nucleotide sequence ID" value="NZ_CBCSLE010000001.1"/>
</dbReference>
<feature type="domain" description="SET" evidence="4">
    <location>
        <begin position="20"/>
        <end position="245"/>
    </location>
</feature>
<dbReference type="Pfam" id="PF09273">
    <property type="entry name" value="Rubis-subs-bind"/>
    <property type="match status" value="1"/>
</dbReference>
<evidence type="ECO:0000256" key="2">
    <source>
        <dbReference type="ARBA" id="ARBA00022679"/>
    </source>
</evidence>